<feature type="domain" description="NodB homology" evidence="3">
    <location>
        <begin position="36"/>
        <end position="230"/>
    </location>
</feature>
<dbReference type="Pfam" id="PF01522">
    <property type="entry name" value="Polysacc_deac_1"/>
    <property type="match status" value="1"/>
</dbReference>
<dbReference type="CDD" id="cd10918">
    <property type="entry name" value="CE4_NodB_like_5s_6s"/>
    <property type="match status" value="1"/>
</dbReference>
<evidence type="ECO:0000259" key="3">
    <source>
        <dbReference type="PROSITE" id="PS51677"/>
    </source>
</evidence>
<dbReference type="Gene3D" id="3.20.20.370">
    <property type="entry name" value="Glycoside hydrolase/deacetylase"/>
    <property type="match status" value="1"/>
</dbReference>
<dbReference type="SUPFAM" id="SSF88713">
    <property type="entry name" value="Glycoside hydrolase/deacetylase"/>
    <property type="match status" value="1"/>
</dbReference>
<protein>
    <submittedName>
        <fullName evidence="4">Chitin deacetylase</fullName>
    </submittedName>
</protein>
<accession>A0A174MIS5</accession>
<evidence type="ECO:0000256" key="2">
    <source>
        <dbReference type="ARBA" id="ARBA00022729"/>
    </source>
</evidence>
<dbReference type="AlphaFoldDB" id="A0A174MIS5"/>
<organism evidence="4 5">
    <name type="scientific">Bacteroides thetaiotaomicron</name>
    <dbReference type="NCBI Taxonomy" id="818"/>
    <lineage>
        <taxon>Bacteria</taxon>
        <taxon>Pseudomonadati</taxon>
        <taxon>Bacteroidota</taxon>
        <taxon>Bacteroidia</taxon>
        <taxon>Bacteroidales</taxon>
        <taxon>Bacteroidaceae</taxon>
        <taxon>Bacteroides</taxon>
    </lineage>
</organism>
<comment type="subcellular location">
    <subcellularLocation>
        <location evidence="1">Secreted</location>
    </subcellularLocation>
</comment>
<dbReference type="GO" id="GO:0005576">
    <property type="term" value="C:extracellular region"/>
    <property type="evidence" value="ECO:0007669"/>
    <property type="project" value="UniProtKB-SubCell"/>
</dbReference>
<reference evidence="4 5" key="1">
    <citation type="submission" date="2015-09" db="EMBL/GenBank/DDBJ databases">
        <authorList>
            <consortium name="Pathogen Informatics"/>
        </authorList>
    </citation>
    <scope>NUCLEOTIDE SEQUENCE [LARGE SCALE GENOMIC DNA]</scope>
    <source>
        <strain evidence="4 5">2789STDY5834945</strain>
    </source>
</reference>
<dbReference type="PROSITE" id="PS51677">
    <property type="entry name" value="NODB"/>
    <property type="match status" value="1"/>
</dbReference>
<proteinExistence type="predicted"/>
<dbReference type="PANTHER" id="PTHR34216:SF3">
    <property type="entry name" value="POLY-BETA-1,6-N-ACETYL-D-GLUCOSAMINE N-DEACETYLASE"/>
    <property type="match status" value="1"/>
</dbReference>
<evidence type="ECO:0000256" key="1">
    <source>
        <dbReference type="ARBA" id="ARBA00004613"/>
    </source>
</evidence>
<sequence>MKTFSLFILSLLISIGYLSGADWNVQIARYKQDKACAISYTFDDGLAEHYTLLVPQLEKRGFRGTFWICGSNINKDNENITDTTRMTWPQLREMSDNGHEISNHGWAHKNFARFPIEEIKEDIFKNDSAIFANTGVMPRTFCYPNNNKKAEGRRIAVQNRVGTRTHQRSIGSKSTLQDLEKWVNTLIETNDWGVGMTHGLTYGYDAFRNPQRLWDHLDQVKARENEIWVGTFREVASYIKEREETKLEVVNKKNTLLITPELKLDQELFVEPLTMVITGKEIKKVTVKQGKRKLPVQITDDKVLFDFDPYGGMIKVTLKIQK</sequence>
<name>A0A174MIS5_BACT4</name>
<evidence type="ECO:0000313" key="5">
    <source>
        <dbReference type="Proteomes" id="UP000095541"/>
    </source>
</evidence>
<evidence type="ECO:0000313" key="4">
    <source>
        <dbReference type="EMBL" id="CUP35021.1"/>
    </source>
</evidence>
<dbReference type="Proteomes" id="UP000095541">
    <property type="component" value="Unassembled WGS sequence"/>
</dbReference>
<dbReference type="GO" id="GO:0016810">
    <property type="term" value="F:hydrolase activity, acting on carbon-nitrogen (but not peptide) bonds"/>
    <property type="evidence" value="ECO:0007669"/>
    <property type="project" value="InterPro"/>
</dbReference>
<dbReference type="RefSeq" id="WP_055216706.1">
    <property type="nucleotide sequence ID" value="NZ_CZBI01000001.1"/>
</dbReference>
<gene>
    <name evidence="4" type="ORF">ERS852557_00312</name>
</gene>
<dbReference type="InterPro" id="IPR011330">
    <property type="entry name" value="Glyco_hydro/deAcase_b/a-brl"/>
</dbReference>
<dbReference type="PANTHER" id="PTHR34216">
    <property type="match status" value="1"/>
</dbReference>
<dbReference type="EMBL" id="CZBI01000001">
    <property type="protein sequence ID" value="CUP35021.1"/>
    <property type="molecule type" value="Genomic_DNA"/>
</dbReference>
<dbReference type="InterPro" id="IPR051398">
    <property type="entry name" value="Polysacch_Deacetylase"/>
</dbReference>
<dbReference type="GO" id="GO:0005975">
    <property type="term" value="P:carbohydrate metabolic process"/>
    <property type="evidence" value="ECO:0007669"/>
    <property type="project" value="InterPro"/>
</dbReference>
<dbReference type="InterPro" id="IPR002509">
    <property type="entry name" value="NODB_dom"/>
</dbReference>
<keyword evidence="2" id="KW-0732">Signal</keyword>